<evidence type="ECO:0000256" key="8">
    <source>
        <dbReference type="ARBA" id="ARBA00023065"/>
    </source>
</evidence>
<dbReference type="InterPro" id="IPR036259">
    <property type="entry name" value="MFS_trans_sf"/>
</dbReference>
<dbReference type="GO" id="GO:0016020">
    <property type="term" value="C:membrane"/>
    <property type="evidence" value="ECO:0007669"/>
    <property type="project" value="InterPro"/>
</dbReference>
<feature type="transmembrane region" description="Helical" evidence="12">
    <location>
        <begin position="609"/>
        <end position="629"/>
    </location>
</feature>
<evidence type="ECO:0000256" key="7">
    <source>
        <dbReference type="ARBA" id="ARBA00022989"/>
    </source>
</evidence>
<protein>
    <recommendedName>
        <fullName evidence="13">Major facilitator superfamily (MFS) profile domain-containing protein</fullName>
    </recommendedName>
</protein>
<dbReference type="AlphaFoldDB" id="A0A2I0TQ63"/>
<feature type="transmembrane region" description="Helical" evidence="12">
    <location>
        <begin position="213"/>
        <end position="236"/>
    </location>
</feature>
<feature type="transmembrane region" description="Helical" evidence="12">
    <location>
        <begin position="432"/>
        <end position="450"/>
    </location>
</feature>
<dbReference type="GO" id="GO:0015651">
    <property type="term" value="F:quaternary ammonium group transmembrane transporter activity"/>
    <property type="evidence" value="ECO:0007669"/>
    <property type="project" value="UniProtKB-ARBA"/>
</dbReference>
<keyword evidence="3" id="KW-0813">Transport</keyword>
<keyword evidence="7 12" id="KW-1133">Transmembrane helix</keyword>
<accession>A0A2I0TQ63</accession>
<gene>
    <name evidence="14" type="ORF">llap_13749</name>
</gene>
<evidence type="ECO:0000256" key="6">
    <source>
        <dbReference type="ARBA" id="ARBA00022840"/>
    </source>
</evidence>
<dbReference type="InterPro" id="IPR005828">
    <property type="entry name" value="MFS_sugar_transport-like"/>
</dbReference>
<organism evidence="14 15">
    <name type="scientific">Limosa lapponica baueri</name>
    <dbReference type="NCBI Taxonomy" id="1758121"/>
    <lineage>
        <taxon>Eukaryota</taxon>
        <taxon>Metazoa</taxon>
        <taxon>Chordata</taxon>
        <taxon>Craniata</taxon>
        <taxon>Vertebrata</taxon>
        <taxon>Euteleostomi</taxon>
        <taxon>Archelosauria</taxon>
        <taxon>Archosauria</taxon>
        <taxon>Dinosauria</taxon>
        <taxon>Saurischia</taxon>
        <taxon>Theropoda</taxon>
        <taxon>Coelurosauria</taxon>
        <taxon>Aves</taxon>
        <taxon>Neognathae</taxon>
        <taxon>Neoaves</taxon>
        <taxon>Charadriiformes</taxon>
        <taxon>Scolopacidae</taxon>
        <taxon>Limosa</taxon>
    </lineage>
</organism>
<comment type="subcellular location">
    <subcellularLocation>
        <location evidence="1">Endomembrane system</location>
        <topology evidence="1">Multi-pass membrane protein</topology>
    </subcellularLocation>
</comment>
<feature type="transmembrane region" description="Helical" evidence="12">
    <location>
        <begin position="12"/>
        <end position="33"/>
    </location>
</feature>
<evidence type="ECO:0000259" key="13">
    <source>
        <dbReference type="PROSITE" id="PS50850"/>
    </source>
</evidence>
<dbReference type="Pfam" id="PF00083">
    <property type="entry name" value="Sugar_tr"/>
    <property type="match status" value="2"/>
</dbReference>
<keyword evidence="9 12" id="KW-0472">Membrane</keyword>
<dbReference type="PROSITE" id="PS00216">
    <property type="entry name" value="SUGAR_TRANSPORT_1"/>
    <property type="match status" value="1"/>
</dbReference>
<feature type="domain" description="Major facilitator superfamily (MFS) profile" evidence="13">
    <location>
        <begin position="1"/>
        <end position="301"/>
    </location>
</feature>
<feature type="transmembrane region" description="Helical" evidence="12">
    <location>
        <begin position="188"/>
        <end position="207"/>
    </location>
</feature>
<feature type="transmembrane region" description="Helical" evidence="12">
    <location>
        <begin position="641"/>
        <end position="663"/>
    </location>
</feature>
<feature type="transmembrane region" description="Helical" evidence="12">
    <location>
        <begin position="276"/>
        <end position="296"/>
    </location>
</feature>
<evidence type="ECO:0000256" key="5">
    <source>
        <dbReference type="ARBA" id="ARBA00022741"/>
    </source>
</evidence>
<keyword evidence="4 12" id="KW-0812">Transmembrane</keyword>
<dbReference type="PROSITE" id="PS50850">
    <property type="entry name" value="MFS"/>
    <property type="match status" value="2"/>
</dbReference>
<feature type="transmembrane region" description="Helical" evidence="12">
    <location>
        <begin position="670"/>
        <end position="690"/>
    </location>
</feature>
<evidence type="ECO:0000256" key="3">
    <source>
        <dbReference type="ARBA" id="ARBA00022448"/>
    </source>
</evidence>
<feature type="transmembrane region" description="Helical" evidence="12">
    <location>
        <begin position="127"/>
        <end position="147"/>
    </location>
</feature>
<feature type="transmembrane region" description="Helical" evidence="12">
    <location>
        <begin position="696"/>
        <end position="718"/>
    </location>
</feature>
<evidence type="ECO:0000256" key="9">
    <source>
        <dbReference type="ARBA" id="ARBA00023136"/>
    </source>
</evidence>
<dbReference type="PANTHER" id="PTHR24064">
    <property type="entry name" value="SOLUTE CARRIER FAMILY 22 MEMBER"/>
    <property type="match status" value="1"/>
</dbReference>
<dbReference type="EMBL" id="KZ507950">
    <property type="protein sequence ID" value="PKU35947.1"/>
    <property type="molecule type" value="Genomic_DNA"/>
</dbReference>
<feature type="region of interest" description="Disordered" evidence="11">
    <location>
        <begin position="806"/>
        <end position="826"/>
    </location>
</feature>
<feature type="transmembrane region" description="Helical" evidence="12">
    <location>
        <begin position="159"/>
        <end position="181"/>
    </location>
</feature>
<dbReference type="InterPro" id="IPR005829">
    <property type="entry name" value="Sugar_transporter_CS"/>
</dbReference>
<evidence type="ECO:0000256" key="12">
    <source>
        <dbReference type="SAM" id="Phobius"/>
    </source>
</evidence>
<dbReference type="GO" id="GO:0006811">
    <property type="term" value="P:monoatomic ion transport"/>
    <property type="evidence" value="ECO:0007669"/>
    <property type="project" value="UniProtKB-KW"/>
</dbReference>
<evidence type="ECO:0000256" key="4">
    <source>
        <dbReference type="ARBA" id="ARBA00022692"/>
    </source>
</evidence>
<sequence length="826" mass="92687">MQLEGTEILGKSVRIIFSTLGVCIFFAIGYMLLPLFAYFIRDWRMLLLALTVPGLFCIPLWWIIPESPRWLISQGRYKEAEAIIRKAAKMNGVSAPADLFDTVEMQDSKPQQQQKAILLDLFRTRNIATITIMSLLLWFFTSIGYFGLSLSTPNWHGNAYLNCFLSAVIEVPAYVIAWLLLRFLPRRYSLSGTLFLGGGVVLFIQLVPADFNILSVCLVMLGKFGITAAFSMLYVYNVELYPTLVRNMAVGATSTASRLGSIIAPYFVYLGAYDRFLPYILMGSLTVLIGILTLFLPESYGSPLPESFEQMLKVKWEIQVGVCSHSFQTQQNCSSLKGRRGFEKELNQGKHLGHRRCKERVRFHLGSAKAFRGREGKSCLSERLSSSLSPQWNLVCDNDWKGPFSTSLFFVGVLLGSFVSGQLSDKFGRKNVLFATLAMQTGFSFIQVFSTSWEMFSVFFLLVGMGQISNYVAAFVLGTKVLLGTACTEILGKSIRVLFCTLGVCIFYAFGYMLLPLFAYFIRDWRMLLLALTLPGLLCIPLWWVIPESPRWLISQGRFQEAEDIIRKAAKTNGITAPDVIFDPSELQDTNSQKQQTYTILDLMRTRNILTITIMSVVIWMIISVGYFGLSLDTPNLHGDVYLNCFLSAVIEVPAYIISWLLLRNLPRRYSMAAALFLGGCVLLFIQLVPSYLRTLSILLVMLGKFGITSAFSIVYVYTAELYPTVVRNMGVGASSMASRLGSILSPYFVYLGAYDRFLPYILMGSLTVLSGILTLFLPESYGMPLPDTIEQMLLVKGLEYRPASSSTRDSKAEEENPEIFKSTAF</sequence>
<dbReference type="InterPro" id="IPR020846">
    <property type="entry name" value="MFS_dom"/>
</dbReference>
<reference evidence="15" key="2">
    <citation type="submission" date="2017-12" db="EMBL/GenBank/DDBJ databases">
        <title>Genome sequence of the Bar-tailed Godwit (Limosa lapponica baueri).</title>
        <authorList>
            <person name="Lima N.C.B."/>
            <person name="Parody-Merino A.M."/>
            <person name="Battley P.F."/>
            <person name="Fidler A.E."/>
            <person name="Prosdocimi F."/>
        </authorList>
    </citation>
    <scope>NUCLEOTIDE SEQUENCE [LARGE SCALE GENOMIC DNA]</scope>
</reference>
<evidence type="ECO:0000313" key="15">
    <source>
        <dbReference type="Proteomes" id="UP000233556"/>
    </source>
</evidence>
<proteinExistence type="inferred from homology"/>
<feature type="transmembrane region" description="Helical" evidence="12">
    <location>
        <begin position="248"/>
        <end position="270"/>
    </location>
</feature>
<keyword evidence="15" id="KW-1185">Reference proteome</keyword>
<dbReference type="Gene3D" id="1.20.1250.20">
    <property type="entry name" value="MFS general substrate transporter like domains"/>
    <property type="match status" value="2"/>
</dbReference>
<feature type="domain" description="Major facilitator superfamily (MFS) profile" evidence="13">
    <location>
        <begin position="361"/>
        <end position="783"/>
    </location>
</feature>
<dbReference type="GO" id="GO:0005524">
    <property type="term" value="F:ATP binding"/>
    <property type="evidence" value="ECO:0007669"/>
    <property type="project" value="UniProtKB-KW"/>
</dbReference>
<feature type="transmembrane region" description="Helical" evidence="12">
    <location>
        <begin position="758"/>
        <end position="778"/>
    </location>
</feature>
<comment type="similarity">
    <text evidence="2">Belongs to the major facilitator (TC 2.A.1) superfamily. Organic cation transporter (TC 2.A.1.19) family.</text>
</comment>
<evidence type="ECO:0000256" key="10">
    <source>
        <dbReference type="ARBA" id="ARBA00023180"/>
    </source>
</evidence>
<keyword evidence="6" id="KW-0067">ATP-binding</keyword>
<feature type="transmembrane region" description="Helical" evidence="12">
    <location>
        <begin position="456"/>
        <end position="477"/>
    </location>
</feature>
<dbReference type="FunFam" id="1.20.1250.20:FF:000070">
    <property type="entry name" value="Solute carrier family 22 member 5"/>
    <property type="match status" value="1"/>
</dbReference>
<evidence type="ECO:0000256" key="2">
    <source>
        <dbReference type="ARBA" id="ARBA00009203"/>
    </source>
</evidence>
<keyword evidence="10" id="KW-0325">Glycoprotein</keyword>
<dbReference type="GO" id="GO:0012505">
    <property type="term" value="C:endomembrane system"/>
    <property type="evidence" value="ECO:0007669"/>
    <property type="project" value="UniProtKB-SubCell"/>
</dbReference>
<evidence type="ECO:0000256" key="11">
    <source>
        <dbReference type="SAM" id="MobiDB-lite"/>
    </source>
</evidence>
<feature type="transmembrane region" description="Helical" evidence="12">
    <location>
        <begin position="528"/>
        <end position="546"/>
    </location>
</feature>
<evidence type="ECO:0000256" key="1">
    <source>
        <dbReference type="ARBA" id="ARBA00004127"/>
    </source>
</evidence>
<evidence type="ECO:0000313" key="14">
    <source>
        <dbReference type="EMBL" id="PKU35947.1"/>
    </source>
</evidence>
<feature type="transmembrane region" description="Helical" evidence="12">
    <location>
        <begin position="497"/>
        <end position="522"/>
    </location>
</feature>
<keyword evidence="5" id="KW-0547">Nucleotide-binding</keyword>
<dbReference type="Proteomes" id="UP000233556">
    <property type="component" value="Unassembled WGS sequence"/>
</dbReference>
<keyword evidence="8" id="KW-0406">Ion transport</keyword>
<dbReference type="OrthoDB" id="3936150at2759"/>
<feature type="transmembrane region" description="Helical" evidence="12">
    <location>
        <begin position="45"/>
        <end position="64"/>
    </location>
</feature>
<name>A0A2I0TQ63_LIMLA</name>
<reference evidence="15" key="1">
    <citation type="submission" date="2017-11" db="EMBL/GenBank/DDBJ databases">
        <authorList>
            <person name="Lima N.C."/>
            <person name="Parody-Merino A.M."/>
            <person name="Battley P.F."/>
            <person name="Fidler A.E."/>
            <person name="Prosdocimi F."/>
        </authorList>
    </citation>
    <scope>NUCLEOTIDE SEQUENCE [LARGE SCALE GENOMIC DNA]</scope>
</reference>
<dbReference type="SUPFAM" id="SSF103473">
    <property type="entry name" value="MFS general substrate transporter"/>
    <property type="match status" value="2"/>
</dbReference>